<feature type="domain" description="GAG-pre-integrase" evidence="2">
    <location>
        <begin position="459"/>
        <end position="500"/>
    </location>
</feature>
<feature type="domain" description="Retrovirus-related Pol polyprotein from transposon TNT 1-94-like beta-barrel" evidence="4">
    <location>
        <begin position="355"/>
        <end position="427"/>
    </location>
</feature>
<sequence length="531" mass="58545">MSGQQVTVAADASSTKIYSLNAYDNPCALISSVILTEDNYPEWATELKNSLQAKQKLGFIDGTVLKPAVEPDLSMWLNANSMIVGRIRTSIDPKICSTVSKQVWKDEISACRQDGQSVLSYYGRLSKLLEELQNYNTSWVCCCAAAPDIAKDCEDDKVHQFLFGLDLPRFTNIRSTITNQDPLPSLNQVYFRVVREEKNLNDATVREVNKTEGIGFSVQPEVASQVAVVFGSRTRDRSTLSCTHCRCQVHDVSECFQLHGFPDWYFEQKGGTRSSTSDTRDVSVRGSSELRSAQRGGRSSRGRGRGRGRVNNARAATVSDSNTDQITHLISLLQSQCPSTTSEKLSGKTDLTDVIIDTGASHHMTGDCSLLVYVVDIVPSSVMFSDGRLSRATKCGSLRLSPAYLLNHVLVVPDFDCTLIFVSKLLKQTGSIAIFTDTLCFLQDRFSRILIGAGEEREGVYYFTGVSAACVNKVSSDVSASPALWHRRLGHPSTSVLLSLPECVQSPNDYIVMYGVLIVLHQQVEFAIFLH</sequence>
<dbReference type="InterPro" id="IPR025724">
    <property type="entry name" value="GAG-pre-integrase_dom"/>
</dbReference>
<evidence type="ECO:0000259" key="3">
    <source>
        <dbReference type="Pfam" id="PF14244"/>
    </source>
</evidence>
<evidence type="ECO:0000256" key="1">
    <source>
        <dbReference type="SAM" id="MobiDB-lite"/>
    </source>
</evidence>
<feature type="region of interest" description="Disordered" evidence="1">
    <location>
        <begin position="270"/>
        <end position="320"/>
    </location>
</feature>
<dbReference type="RefSeq" id="XP_010463456.1">
    <property type="nucleotide sequence ID" value="XM_010465154.1"/>
</dbReference>
<dbReference type="Proteomes" id="UP000694864">
    <property type="component" value="Chromosome 14"/>
</dbReference>
<evidence type="ECO:0000313" key="6">
    <source>
        <dbReference type="RefSeq" id="XP_010463456.1"/>
    </source>
</evidence>
<feature type="domain" description="Retrotransposon Copia-like N-terminal" evidence="3">
    <location>
        <begin position="24"/>
        <end position="68"/>
    </location>
</feature>
<evidence type="ECO:0000259" key="4">
    <source>
        <dbReference type="Pfam" id="PF22936"/>
    </source>
</evidence>
<evidence type="ECO:0000259" key="2">
    <source>
        <dbReference type="Pfam" id="PF13976"/>
    </source>
</evidence>
<dbReference type="Pfam" id="PF22936">
    <property type="entry name" value="Pol_BBD"/>
    <property type="match status" value="1"/>
</dbReference>
<gene>
    <name evidence="6" type="primary">LOC104744141</name>
</gene>
<dbReference type="Pfam" id="PF14244">
    <property type="entry name" value="Retrotran_gag_3"/>
    <property type="match status" value="1"/>
</dbReference>
<dbReference type="InterPro" id="IPR054722">
    <property type="entry name" value="PolX-like_BBD"/>
</dbReference>
<dbReference type="Pfam" id="PF13976">
    <property type="entry name" value="gag_pre-integrs"/>
    <property type="match status" value="1"/>
</dbReference>
<evidence type="ECO:0000313" key="5">
    <source>
        <dbReference type="Proteomes" id="UP000694864"/>
    </source>
</evidence>
<reference evidence="5" key="1">
    <citation type="journal article" date="2014" name="Nat. Commun.">
        <title>The emerging biofuel crop Camelina sativa retains a highly undifferentiated hexaploid genome structure.</title>
        <authorList>
            <person name="Kagale S."/>
            <person name="Koh C."/>
            <person name="Nixon J."/>
            <person name="Bollina V."/>
            <person name="Clarke W.E."/>
            <person name="Tuteja R."/>
            <person name="Spillane C."/>
            <person name="Robinson S.J."/>
            <person name="Links M.G."/>
            <person name="Clarke C."/>
            <person name="Higgins E.E."/>
            <person name="Huebert T."/>
            <person name="Sharpe A.G."/>
            <person name="Parkin I.A."/>
        </authorList>
    </citation>
    <scope>NUCLEOTIDE SEQUENCE [LARGE SCALE GENOMIC DNA]</scope>
    <source>
        <strain evidence="5">cv. DH55</strain>
    </source>
</reference>
<organism evidence="5 6">
    <name type="scientific">Camelina sativa</name>
    <name type="common">False flax</name>
    <name type="synonym">Myagrum sativum</name>
    <dbReference type="NCBI Taxonomy" id="90675"/>
    <lineage>
        <taxon>Eukaryota</taxon>
        <taxon>Viridiplantae</taxon>
        <taxon>Streptophyta</taxon>
        <taxon>Embryophyta</taxon>
        <taxon>Tracheophyta</taxon>
        <taxon>Spermatophyta</taxon>
        <taxon>Magnoliopsida</taxon>
        <taxon>eudicotyledons</taxon>
        <taxon>Gunneridae</taxon>
        <taxon>Pentapetalae</taxon>
        <taxon>rosids</taxon>
        <taxon>malvids</taxon>
        <taxon>Brassicales</taxon>
        <taxon>Brassicaceae</taxon>
        <taxon>Camelineae</taxon>
        <taxon>Camelina</taxon>
    </lineage>
</organism>
<dbReference type="GeneID" id="104744141"/>
<keyword evidence="5" id="KW-1185">Reference proteome</keyword>
<proteinExistence type="predicted"/>
<dbReference type="PANTHER" id="PTHR34222:SF28">
    <property type="entry name" value="CCHC-TYPE DOMAIN-CONTAINING PROTEIN"/>
    <property type="match status" value="1"/>
</dbReference>
<reference evidence="6" key="2">
    <citation type="submission" date="2025-08" db="UniProtKB">
        <authorList>
            <consortium name="RefSeq"/>
        </authorList>
    </citation>
    <scope>IDENTIFICATION</scope>
    <source>
        <tissue evidence="6">Leaf</tissue>
    </source>
</reference>
<protein>
    <submittedName>
        <fullName evidence="6">Uncharacterized protein LOC104744141</fullName>
    </submittedName>
</protein>
<name>A0ABM0VZ63_CAMSA</name>
<dbReference type="InterPro" id="IPR029472">
    <property type="entry name" value="Copia-like_N"/>
</dbReference>
<dbReference type="PANTHER" id="PTHR34222">
    <property type="entry name" value="GAG_PRE-INTEGRS DOMAIN-CONTAINING PROTEIN"/>
    <property type="match status" value="1"/>
</dbReference>
<feature type="compositionally biased region" description="Basic residues" evidence="1">
    <location>
        <begin position="298"/>
        <end position="308"/>
    </location>
</feature>
<accession>A0ABM0VZ63</accession>